<evidence type="ECO:0000313" key="10">
    <source>
        <dbReference type="EMBL" id="KNC81568.1"/>
    </source>
</evidence>
<comment type="function">
    <text evidence="1">Subunit of the oligosaccharyl transferase (OST) complex that catalyzes the initial transfer of a defined glycan (Glc(3)Man(9)GlcNAc(2) in eukaryotes) from the lipid carrier dolichol-pyrophosphate to an asparagine residue within an Asn-X-Ser/Thr consensus motif in nascent polypeptide chains, the first step in protein N-glycosylation. N-glycosylation occurs cotranslationally and the complex associates with the Sec61 complex at the channel-forming translocon complex that mediates protein translocation across the endoplasmic reticulum (ER). All subunits are required for a maximal enzyme activity.</text>
</comment>
<comment type="similarity">
    <text evidence="3">Belongs to the OST3/OST6 family.</text>
</comment>
<evidence type="ECO:0000256" key="2">
    <source>
        <dbReference type="ARBA" id="ARBA00004477"/>
    </source>
</evidence>
<comment type="subcellular location">
    <subcellularLocation>
        <location evidence="2">Endoplasmic reticulum membrane</location>
        <topology evidence="2">Multi-pass membrane protein</topology>
    </subcellularLocation>
</comment>
<feature type="transmembrane region" description="Helical" evidence="9">
    <location>
        <begin position="137"/>
        <end position="160"/>
    </location>
</feature>
<dbReference type="PANTHER" id="PTHR12692:SF0">
    <property type="entry name" value="GH11935P"/>
    <property type="match status" value="1"/>
</dbReference>
<dbReference type="GO" id="GO:0018279">
    <property type="term" value="P:protein N-linked glycosylation via asparagine"/>
    <property type="evidence" value="ECO:0007669"/>
    <property type="project" value="TreeGrafter"/>
</dbReference>
<feature type="non-terminal residue" evidence="10">
    <location>
        <position position="1"/>
    </location>
</feature>
<dbReference type="InterPro" id="IPR021149">
    <property type="entry name" value="OligosaccharylTrfase_OST3/OST6"/>
</dbReference>
<dbReference type="AlphaFoldDB" id="A0A0L0G054"/>
<dbReference type="eggNOG" id="KOG2603">
    <property type="taxonomic scope" value="Eukaryota"/>
</dbReference>
<dbReference type="Gene3D" id="3.40.30.10">
    <property type="entry name" value="Glutaredoxin"/>
    <property type="match status" value="1"/>
</dbReference>
<sequence>CVVCGPAGEHFELVVSNYYYQHGTPLTKTRPIFFLSVDYGPNVQATFSKLGVSNVPLVWFYGENGAPGVSDKFDDLFRKGVSHEYFRNAIVQKTGEDFKVSIPINWGNLIIMSTMWIGIAIALYLFFPVAFALRYAHYVFCLGCMGACLLFTSGYMWNVIRGAGAYTRGRDGKMTIWGGGGQQTMSESYIVILCNGVAAIGFILMMLSPKIKWVSPTVSTVLFLVMAAGLMSTEIYLYREHKNGGYPFRLFF</sequence>
<evidence type="ECO:0000256" key="9">
    <source>
        <dbReference type="SAM" id="Phobius"/>
    </source>
</evidence>
<evidence type="ECO:0000313" key="11">
    <source>
        <dbReference type="Proteomes" id="UP000054560"/>
    </source>
</evidence>
<accession>A0A0L0G054</accession>
<name>A0A0L0G054_9EUKA</name>
<evidence type="ECO:0000256" key="8">
    <source>
        <dbReference type="ARBA" id="ARBA00023136"/>
    </source>
</evidence>
<dbReference type="OrthoDB" id="67566at2759"/>
<evidence type="ECO:0000256" key="6">
    <source>
        <dbReference type="ARBA" id="ARBA00022824"/>
    </source>
</evidence>
<feature type="transmembrane region" description="Helical" evidence="9">
    <location>
        <begin position="189"/>
        <end position="207"/>
    </location>
</feature>
<dbReference type="GO" id="GO:0008250">
    <property type="term" value="C:oligosaccharyltransferase complex"/>
    <property type="evidence" value="ECO:0007669"/>
    <property type="project" value="TreeGrafter"/>
</dbReference>
<evidence type="ECO:0000256" key="7">
    <source>
        <dbReference type="ARBA" id="ARBA00022989"/>
    </source>
</evidence>
<protein>
    <recommendedName>
        <fullName evidence="12">Magnesium transporter protein 1</fullName>
    </recommendedName>
</protein>
<proteinExistence type="inferred from homology"/>
<evidence type="ECO:0000256" key="1">
    <source>
        <dbReference type="ARBA" id="ARBA00002791"/>
    </source>
</evidence>
<reference evidence="10 11" key="1">
    <citation type="submission" date="2011-02" db="EMBL/GenBank/DDBJ databases">
        <title>The Genome Sequence of Sphaeroforma arctica JP610.</title>
        <authorList>
            <consortium name="The Broad Institute Genome Sequencing Platform"/>
            <person name="Russ C."/>
            <person name="Cuomo C."/>
            <person name="Young S.K."/>
            <person name="Zeng Q."/>
            <person name="Gargeya S."/>
            <person name="Alvarado L."/>
            <person name="Berlin A."/>
            <person name="Chapman S.B."/>
            <person name="Chen Z."/>
            <person name="Freedman E."/>
            <person name="Gellesch M."/>
            <person name="Goldberg J."/>
            <person name="Griggs A."/>
            <person name="Gujja S."/>
            <person name="Heilman E."/>
            <person name="Heiman D."/>
            <person name="Howarth C."/>
            <person name="Mehta T."/>
            <person name="Neiman D."/>
            <person name="Pearson M."/>
            <person name="Roberts A."/>
            <person name="Saif S."/>
            <person name="Shea T."/>
            <person name="Shenoy N."/>
            <person name="Sisk P."/>
            <person name="Stolte C."/>
            <person name="Sykes S."/>
            <person name="White J."/>
            <person name="Yandava C."/>
            <person name="Burger G."/>
            <person name="Gray M.W."/>
            <person name="Holland P.W.H."/>
            <person name="King N."/>
            <person name="Lang F.B.F."/>
            <person name="Roger A.J."/>
            <person name="Ruiz-Trillo I."/>
            <person name="Haas B."/>
            <person name="Nusbaum C."/>
            <person name="Birren B."/>
        </authorList>
    </citation>
    <scope>NUCLEOTIDE SEQUENCE [LARGE SCALE GENOMIC DNA]</scope>
    <source>
        <strain evidence="10 11">JP610</strain>
    </source>
</reference>
<keyword evidence="6" id="KW-0256">Endoplasmic reticulum</keyword>
<keyword evidence="8 9" id="KW-0472">Membrane</keyword>
<dbReference type="Pfam" id="PF04756">
    <property type="entry name" value="OST3_OST6"/>
    <property type="match status" value="1"/>
</dbReference>
<evidence type="ECO:0000256" key="5">
    <source>
        <dbReference type="ARBA" id="ARBA00022729"/>
    </source>
</evidence>
<dbReference type="EMBL" id="KQ242020">
    <property type="protein sequence ID" value="KNC81568.1"/>
    <property type="molecule type" value="Genomic_DNA"/>
</dbReference>
<keyword evidence="11" id="KW-1185">Reference proteome</keyword>
<feature type="transmembrane region" description="Helical" evidence="9">
    <location>
        <begin position="213"/>
        <end position="238"/>
    </location>
</feature>
<keyword evidence="4 9" id="KW-0812">Transmembrane</keyword>
<keyword evidence="7 9" id="KW-1133">Transmembrane helix</keyword>
<dbReference type="RefSeq" id="XP_014155470.1">
    <property type="nucleotide sequence ID" value="XM_014299995.1"/>
</dbReference>
<evidence type="ECO:0008006" key="12">
    <source>
        <dbReference type="Google" id="ProtNLM"/>
    </source>
</evidence>
<feature type="transmembrane region" description="Helical" evidence="9">
    <location>
        <begin position="109"/>
        <end position="131"/>
    </location>
</feature>
<dbReference type="STRING" id="667725.A0A0L0G054"/>
<gene>
    <name evidence="10" type="ORF">SARC_06125</name>
</gene>
<dbReference type="Proteomes" id="UP000054560">
    <property type="component" value="Unassembled WGS sequence"/>
</dbReference>
<keyword evidence="5" id="KW-0732">Signal</keyword>
<evidence type="ECO:0000256" key="4">
    <source>
        <dbReference type="ARBA" id="ARBA00022692"/>
    </source>
</evidence>
<evidence type="ECO:0000256" key="3">
    <source>
        <dbReference type="ARBA" id="ARBA00009561"/>
    </source>
</evidence>
<dbReference type="GeneID" id="25906629"/>
<organism evidence="10 11">
    <name type="scientific">Sphaeroforma arctica JP610</name>
    <dbReference type="NCBI Taxonomy" id="667725"/>
    <lineage>
        <taxon>Eukaryota</taxon>
        <taxon>Ichthyosporea</taxon>
        <taxon>Ichthyophonida</taxon>
        <taxon>Sphaeroforma</taxon>
    </lineage>
</organism>
<dbReference type="PANTHER" id="PTHR12692">
    <property type="entry name" value="DOLICHYL-DIPHOSPHOOLIGOSACCHARIDE--PROTEIN GLYCOSYLTRANSFERASE-RELATED"/>
    <property type="match status" value="1"/>
</dbReference>